<dbReference type="Proteomes" id="UP000007978">
    <property type="component" value="Chromosome 1"/>
</dbReference>
<evidence type="ECO:0000256" key="2">
    <source>
        <dbReference type="ARBA" id="ARBA00022771"/>
    </source>
</evidence>
<evidence type="ECO:0000256" key="4">
    <source>
        <dbReference type="PROSITE-ProRule" id="PRU00134"/>
    </source>
</evidence>
<dbReference type="EMBL" id="AFNW01000013">
    <property type="protein sequence ID" value="EKJ79176.1"/>
    <property type="molecule type" value="Genomic_DNA"/>
</dbReference>
<proteinExistence type="predicted"/>
<keyword evidence="2 4" id="KW-0863">Zinc-finger</keyword>
<protein>
    <recommendedName>
        <fullName evidence="5">MYND-type domain-containing protein</fullName>
    </recommendedName>
</protein>
<dbReference type="Pfam" id="PF01753">
    <property type="entry name" value="zf-MYND"/>
    <property type="match status" value="1"/>
</dbReference>
<dbReference type="eggNOG" id="ENOG502RJ99">
    <property type="taxonomic scope" value="Eukaryota"/>
</dbReference>
<evidence type="ECO:0000313" key="6">
    <source>
        <dbReference type="EMBL" id="EKJ79176.1"/>
    </source>
</evidence>
<keyword evidence="7" id="KW-1185">Reference proteome</keyword>
<organism evidence="6 7">
    <name type="scientific">Fusarium pseudograminearum (strain CS3096)</name>
    <name type="common">Wheat and barley crown-rot fungus</name>
    <dbReference type="NCBI Taxonomy" id="1028729"/>
    <lineage>
        <taxon>Eukaryota</taxon>
        <taxon>Fungi</taxon>
        <taxon>Dikarya</taxon>
        <taxon>Ascomycota</taxon>
        <taxon>Pezizomycotina</taxon>
        <taxon>Sordariomycetes</taxon>
        <taxon>Hypocreomycetidae</taxon>
        <taxon>Hypocreales</taxon>
        <taxon>Nectriaceae</taxon>
        <taxon>Fusarium</taxon>
    </lineage>
</organism>
<dbReference type="PROSITE" id="PS50865">
    <property type="entry name" value="ZF_MYND_2"/>
    <property type="match status" value="1"/>
</dbReference>
<gene>
    <name evidence="6" type="ORF">FPSE_00651</name>
</gene>
<dbReference type="InterPro" id="IPR002893">
    <property type="entry name" value="Znf_MYND"/>
</dbReference>
<reference evidence="6 7" key="1">
    <citation type="journal article" date="2012" name="PLoS Pathog.">
        <title>Comparative pathogenomics reveals horizontally acquired novel virulence genes in fungi infecting cereal hosts.</title>
        <authorList>
            <person name="Gardiner D.M."/>
            <person name="McDonald M.C."/>
            <person name="Covarelli L."/>
            <person name="Solomon P.S."/>
            <person name="Rusu A.G."/>
            <person name="Marshall M."/>
            <person name="Kazan K."/>
            <person name="Chakraborty S."/>
            <person name="McDonald B.A."/>
            <person name="Manners J.M."/>
        </authorList>
    </citation>
    <scope>NUCLEOTIDE SEQUENCE [LARGE SCALE GENOMIC DNA]</scope>
    <source>
        <strain evidence="6 7">CS3096</strain>
    </source>
</reference>
<dbReference type="OrthoDB" id="432970at2759"/>
<dbReference type="RefSeq" id="XP_009252046.1">
    <property type="nucleotide sequence ID" value="XM_009253771.1"/>
</dbReference>
<dbReference type="Gene3D" id="6.10.140.2220">
    <property type="match status" value="1"/>
</dbReference>
<evidence type="ECO:0000256" key="3">
    <source>
        <dbReference type="ARBA" id="ARBA00022833"/>
    </source>
</evidence>
<name>K3V1T1_FUSPC</name>
<dbReference type="AlphaFoldDB" id="K3V1T1"/>
<dbReference type="HOGENOM" id="CLU_069197_0_0_1"/>
<sequence length="311" mass="35536">MASCANCGKEASQRCIGCIDVPEYLDGDSAGIFYCDHECQTTDWPNHKRRCNNLKRRKSLLRAAKLLKKTLLSYKEVIFDWDLTEIEPRDDALILKHDNRRPSWEKPINFPDHLTSVPEHKEAALMKRMALHALSILGPMTRALVKCLVCRLETVYVQIKNPPYPAIMDPPDAAIFDMMKPNVHTVVIGTLRGSGERWVIDITRCQFGLKGVLFPLDKYITETNCNVEWPASPYLHSEIYDQQEIIAVLGTPPPEPMADILRITRYRLHFAELVKECVDNSLIKGSDAEFDAKMEEFSQKVKTHMSLCQSF</sequence>
<dbReference type="GO" id="GO:0008270">
    <property type="term" value="F:zinc ion binding"/>
    <property type="evidence" value="ECO:0007669"/>
    <property type="project" value="UniProtKB-KW"/>
</dbReference>
<feature type="domain" description="MYND-type" evidence="5">
    <location>
        <begin position="4"/>
        <end position="51"/>
    </location>
</feature>
<accession>K3V1T1</accession>
<dbReference type="GeneID" id="20359271"/>
<keyword evidence="3" id="KW-0862">Zinc</keyword>
<evidence type="ECO:0000256" key="1">
    <source>
        <dbReference type="ARBA" id="ARBA00022723"/>
    </source>
</evidence>
<dbReference type="KEGG" id="fpu:FPSE_00651"/>
<comment type="caution">
    <text evidence="6">The sequence shown here is derived from an EMBL/GenBank/DDBJ whole genome shotgun (WGS) entry which is preliminary data.</text>
</comment>
<keyword evidence="1" id="KW-0479">Metal-binding</keyword>
<evidence type="ECO:0000259" key="5">
    <source>
        <dbReference type="PROSITE" id="PS50865"/>
    </source>
</evidence>
<evidence type="ECO:0000313" key="7">
    <source>
        <dbReference type="Proteomes" id="UP000007978"/>
    </source>
</evidence>
<dbReference type="SUPFAM" id="SSF144232">
    <property type="entry name" value="HIT/MYND zinc finger-like"/>
    <property type="match status" value="1"/>
</dbReference>